<feature type="domain" description="Tesmin/TSO1-like CXC" evidence="2">
    <location>
        <begin position="550"/>
        <end position="613"/>
    </location>
</feature>
<feature type="domain" description="Tesmin/TSO1-like CXC" evidence="2">
    <location>
        <begin position="418"/>
        <end position="472"/>
    </location>
</feature>
<reference evidence="3" key="2">
    <citation type="journal article" date="2023" name="Science">
        <title>Genomic signatures of disease resistance in endangered staghorn corals.</title>
        <authorList>
            <person name="Vollmer S.V."/>
            <person name="Selwyn J.D."/>
            <person name="Despard B.A."/>
            <person name="Roesel C.L."/>
        </authorList>
    </citation>
    <scope>NUCLEOTIDE SEQUENCE</scope>
    <source>
        <strain evidence="3">K2</strain>
    </source>
</reference>
<proteinExistence type="predicted"/>
<name>A0AAD9VF29_ACRCE</name>
<feature type="compositionally biased region" description="Acidic residues" evidence="1">
    <location>
        <begin position="371"/>
        <end position="383"/>
    </location>
</feature>
<feature type="region of interest" description="Disordered" evidence="1">
    <location>
        <begin position="283"/>
        <end position="422"/>
    </location>
</feature>
<dbReference type="InterPro" id="IPR033467">
    <property type="entry name" value="Tesmin/TSO1-like_CXC"/>
</dbReference>
<organism evidence="3 4">
    <name type="scientific">Acropora cervicornis</name>
    <name type="common">Staghorn coral</name>
    <dbReference type="NCBI Taxonomy" id="6130"/>
    <lineage>
        <taxon>Eukaryota</taxon>
        <taxon>Metazoa</taxon>
        <taxon>Cnidaria</taxon>
        <taxon>Anthozoa</taxon>
        <taxon>Hexacorallia</taxon>
        <taxon>Scleractinia</taxon>
        <taxon>Astrocoeniina</taxon>
        <taxon>Acroporidae</taxon>
        <taxon>Acropora</taxon>
    </lineage>
</organism>
<evidence type="ECO:0000256" key="1">
    <source>
        <dbReference type="SAM" id="MobiDB-lite"/>
    </source>
</evidence>
<sequence length="644" mass="71109">MEPVNKDVNEAILGKEKLSLQAEEERVRLGAKFKNLITQLGLQSQVLTAEETGGDQYYTMAPGGEEGTNTGTNEEIGGEINYEIMSGDVEMTNNGTPQDDLEQENYEEPNQNDIEPDQDTYEIPEAAELEEKAEATGSEVNDVVSQNLEDLVCETKAEDVKDKRFCMLRNHVLYYFKEKKGLKQQGHILLPGYEAKLVNKRGQEFILTHREGYRSFQAANAPLSARNNTELEKLRSKNSSGDDDSLHYVDAGLNKNNVEEQTEDIEGGQVEEVYDDTGEELYEEVGKGQAPNSGQQSSPQLTSNGMTAAPPPLELPTLPRPGKSQPEVPQGGTPPAPPAPRRPKPALPPTPVQEDIYEDTVDSSNLPPPPEELENYEAFEPQDPEPAPAPAPAPVPLGVPVRPPKRKTSPRSNEDELPPDKGCQCGRRLKTRGLMACGKKADKQRTRCPCARSGRHCTDKCRCRRCSNLPEGKKMAKSNGCRCGQDTYRRTKSLGFVACVDVEGKRRTKCPCYGSGQGCDDEKCRCFNCRNTFGPLSRPFTLPVPRKPGPRIVGCRCGQERKFSSPGFEACIDLLAPGKGNKSHRKTRCPCFRGGMQCKEYCQCYNCKNNSSPSVEAEEVPSPKRGRLSEEVVIESAAEELMFI</sequence>
<protein>
    <recommendedName>
        <fullName evidence="2">Tesmin/TSO1-like CXC domain-containing protein</fullName>
    </recommendedName>
</protein>
<dbReference type="AlphaFoldDB" id="A0AAD9VF29"/>
<evidence type="ECO:0000313" key="4">
    <source>
        <dbReference type="Proteomes" id="UP001249851"/>
    </source>
</evidence>
<dbReference type="InterPro" id="IPR011993">
    <property type="entry name" value="PH-like_dom_sf"/>
</dbReference>
<keyword evidence="4" id="KW-1185">Reference proteome</keyword>
<evidence type="ECO:0000259" key="2">
    <source>
        <dbReference type="SMART" id="SM01114"/>
    </source>
</evidence>
<accession>A0AAD9VF29</accession>
<gene>
    <name evidence="3" type="ORF">P5673_002905</name>
</gene>
<dbReference type="Proteomes" id="UP001249851">
    <property type="component" value="Unassembled WGS sequence"/>
</dbReference>
<feature type="region of interest" description="Disordered" evidence="1">
    <location>
        <begin position="89"/>
        <end position="117"/>
    </location>
</feature>
<feature type="compositionally biased region" description="Pro residues" evidence="1">
    <location>
        <begin position="332"/>
        <end position="351"/>
    </location>
</feature>
<dbReference type="SUPFAM" id="SSF50729">
    <property type="entry name" value="PH domain-like"/>
    <property type="match status" value="1"/>
</dbReference>
<feature type="region of interest" description="Disordered" evidence="1">
    <location>
        <begin position="227"/>
        <end position="270"/>
    </location>
</feature>
<reference evidence="3" key="1">
    <citation type="journal article" date="2023" name="G3 (Bethesda)">
        <title>Whole genome assembly and annotation of the endangered Caribbean coral Acropora cervicornis.</title>
        <authorList>
            <person name="Selwyn J.D."/>
            <person name="Vollmer S.V."/>
        </authorList>
    </citation>
    <scope>NUCLEOTIDE SEQUENCE</scope>
    <source>
        <strain evidence="3">K2</strain>
    </source>
</reference>
<feature type="compositionally biased region" description="Polar residues" evidence="1">
    <location>
        <begin position="290"/>
        <end position="306"/>
    </location>
</feature>
<dbReference type="EMBL" id="JARQWQ010000005">
    <property type="protein sequence ID" value="KAK2571550.1"/>
    <property type="molecule type" value="Genomic_DNA"/>
</dbReference>
<evidence type="ECO:0000313" key="3">
    <source>
        <dbReference type="EMBL" id="KAK2571550.1"/>
    </source>
</evidence>
<dbReference type="Gene3D" id="2.30.29.30">
    <property type="entry name" value="Pleckstrin-homology domain (PH domain)/Phosphotyrosine-binding domain (PTB)"/>
    <property type="match status" value="1"/>
</dbReference>
<comment type="caution">
    <text evidence="3">The sequence shown here is derived from an EMBL/GenBank/DDBJ whole genome shotgun (WGS) entry which is preliminary data.</text>
</comment>
<feature type="compositionally biased region" description="Pro residues" evidence="1">
    <location>
        <begin position="384"/>
        <end position="397"/>
    </location>
</feature>
<dbReference type="SMART" id="SM01114">
    <property type="entry name" value="CXC"/>
    <property type="match status" value="3"/>
</dbReference>
<feature type="domain" description="Tesmin/TSO1-like CXC" evidence="2">
    <location>
        <begin position="476"/>
        <end position="535"/>
    </location>
</feature>